<dbReference type="AlphaFoldDB" id="A0A940P8H4"/>
<dbReference type="Proteomes" id="UP000674938">
    <property type="component" value="Unassembled WGS sequence"/>
</dbReference>
<dbReference type="EMBL" id="JAEEGA010000013">
    <property type="protein sequence ID" value="MBP1043010.1"/>
    <property type="molecule type" value="Genomic_DNA"/>
</dbReference>
<evidence type="ECO:0000313" key="2">
    <source>
        <dbReference type="Proteomes" id="UP000674938"/>
    </source>
</evidence>
<organism evidence="1 2">
    <name type="scientific">Vagococcus allomyrinae</name>
    <dbReference type="NCBI Taxonomy" id="2794353"/>
    <lineage>
        <taxon>Bacteria</taxon>
        <taxon>Bacillati</taxon>
        <taxon>Bacillota</taxon>
        <taxon>Bacilli</taxon>
        <taxon>Lactobacillales</taxon>
        <taxon>Enterococcaceae</taxon>
        <taxon>Vagococcus</taxon>
    </lineage>
</organism>
<comment type="caution">
    <text evidence="1">The sequence shown here is derived from an EMBL/GenBank/DDBJ whole genome shotgun (WGS) entry which is preliminary data.</text>
</comment>
<evidence type="ECO:0000313" key="1">
    <source>
        <dbReference type="EMBL" id="MBP1043010.1"/>
    </source>
</evidence>
<keyword evidence="2" id="KW-1185">Reference proteome</keyword>
<gene>
    <name evidence="1" type="ORF">I6N95_18505</name>
</gene>
<reference evidence="1" key="1">
    <citation type="submission" date="2020-12" db="EMBL/GenBank/DDBJ databases">
        <title>Vagococcus allomyrinae sp. nov. and Enterococcus lavae sp. nov., isolated from the larvae of Allomyrina dichotoma.</title>
        <authorList>
            <person name="Lee S.D."/>
        </authorList>
    </citation>
    <scope>NUCLEOTIDE SEQUENCE</scope>
    <source>
        <strain evidence="1">BWB3-3</strain>
    </source>
</reference>
<proteinExistence type="predicted"/>
<sequence length="157" mass="17054">MKLEDQASLAQVKQGNLGKVTFLRYSLTLPQEYQEQQDALLSEVIDWIKGAGVTNLHSASASYAKGKKVLVITLSFAENVLANLLLNLESVKTGFVKKSEIAGTKGLYSFNSESETAFTSDCIQPPAYQVVPLNGANREWLNVINTSLATGEVEVLS</sequence>
<name>A0A940P8H4_9ENTE</name>
<accession>A0A940P8H4</accession>
<dbReference type="RefSeq" id="WP_209530822.1">
    <property type="nucleotide sequence ID" value="NZ_JAEEGA010000013.1"/>
</dbReference>
<protein>
    <submittedName>
        <fullName evidence="1">Uncharacterized protein</fullName>
    </submittedName>
</protein>